<protein>
    <submittedName>
        <fullName evidence="1">Glycosyl transferases group 1</fullName>
    </submittedName>
</protein>
<dbReference type="SUPFAM" id="SSF53756">
    <property type="entry name" value="UDP-Glycosyltransferase/glycogen phosphorylase"/>
    <property type="match status" value="1"/>
</dbReference>
<dbReference type="PANTHER" id="PTHR12526">
    <property type="entry name" value="GLYCOSYLTRANSFERASE"/>
    <property type="match status" value="1"/>
</dbReference>
<name>A0A193SEZ4_KLEPN</name>
<organism evidence="1">
    <name type="scientific">Klebsiella pneumoniae</name>
    <dbReference type="NCBI Taxonomy" id="573"/>
    <lineage>
        <taxon>Bacteria</taxon>
        <taxon>Pseudomonadati</taxon>
        <taxon>Pseudomonadota</taxon>
        <taxon>Gammaproteobacteria</taxon>
        <taxon>Enterobacterales</taxon>
        <taxon>Enterobacteriaceae</taxon>
        <taxon>Klebsiella/Raoultella group</taxon>
        <taxon>Klebsiella</taxon>
        <taxon>Klebsiella pneumoniae complex</taxon>
    </lineage>
</organism>
<dbReference type="RefSeq" id="WP_078405606.1">
    <property type="nucleotide sequence ID" value="NZ_CAYACU010000009.1"/>
</dbReference>
<dbReference type="Gene3D" id="3.40.50.2000">
    <property type="entry name" value="Glycogen Phosphorylase B"/>
    <property type="match status" value="2"/>
</dbReference>
<dbReference type="GO" id="GO:0016740">
    <property type="term" value="F:transferase activity"/>
    <property type="evidence" value="ECO:0007669"/>
    <property type="project" value="UniProtKB-KW"/>
</dbReference>
<dbReference type="Pfam" id="PF13692">
    <property type="entry name" value="Glyco_trans_1_4"/>
    <property type="match status" value="1"/>
</dbReference>
<accession>A0A193SEZ4</accession>
<keyword evidence="1" id="KW-0808">Transferase</keyword>
<dbReference type="CDD" id="cd03801">
    <property type="entry name" value="GT4_PimA-like"/>
    <property type="match status" value="1"/>
</dbReference>
<reference evidence="1" key="1">
    <citation type="submission" date="2016-02" db="EMBL/GenBank/DDBJ databases">
        <authorList>
            <person name="Wen L."/>
            <person name="He K."/>
            <person name="Yang H."/>
        </authorList>
    </citation>
    <scope>NUCLEOTIDE SEQUENCE</scope>
    <source>
        <strain evidence="1">AKPRH074763</strain>
    </source>
</reference>
<proteinExistence type="predicted"/>
<sequence length="366" mass="41956">MIFLINLPPPLHGMSLINKKIYAEAQKYLKKIVVINSSPTVEHASISKLKKVYNYLLIIFKYVNVLNSTDIKDSLYRPINGGKGQVFDIVFLALAKIYRRKMFIHHHSYNYLNKKSILFTILNKVCGDDSVHIVLSEDMKEKLSRIYNIDFSRIRVLSNCAFIDNPNQGIQSVDEENQIINIGYLSNVTVNKGIDVFINICEELISRNLKICPKIAGPLNDSKSQKIIDDFCAKYEYVKYFGPVYGEDKTRFLNDLDVFIFPSRYYNEAEPLVVYEAAASGNYVIGSEVGSMKEAIQKVHGFSYPLNMNSNERELHIFIEKTVEHLMSINKKDYAKISEDVFNSFITAKFSASQDLKSIIKEFDNV</sequence>
<evidence type="ECO:0000313" key="1">
    <source>
        <dbReference type="EMBL" id="CZQ25141.1"/>
    </source>
</evidence>
<dbReference type="EMBL" id="LT174590">
    <property type="protein sequence ID" value="CZQ25141.1"/>
    <property type="molecule type" value="Genomic_DNA"/>
</dbReference>
<gene>
    <name evidence="1" type="primary">wcqT</name>
</gene>
<reference evidence="1" key="2">
    <citation type="submission" date="2016-06" db="EMBL/GenBank/DDBJ databases">
        <title>Towards a vaccine: An investigation of Klebsiella pneumoniae surface antigens.</title>
        <authorList>
            <person name="Follador R."/>
            <person name="Heinz E."/>
            <person name="Wyres K.L."/>
            <person name="Ellington M.J."/>
            <person name="Kowarik M."/>
            <person name="Holt K.E."/>
            <person name="Thomson N.R."/>
        </authorList>
    </citation>
    <scope>NUCLEOTIDE SEQUENCE</scope>
    <source>
        <strain evidence="1">AKPRH074763</strain>
    </source>
</reference>
<dbReference type="AlphaFoldDB" id="A0A193SEZ4"/>